<feature type="region of interest" description="Disordered" evidence="1">
    <location>
        <begin position="15"/>
        <end position="67"/>
    </location>
</feature>
<evidence type="ECO:0000256" key="1">
    <source>
        <dbReference type="SAM" id="MobiDB-lite"/>
    </source>
</evidence>
<accession>A0A0C9UML4</accession>
<keyword evidence="3" id="KW-1185">Reference proteome</keyword>
<sequence length="339" mass="38560">MSRGPDTQLLKDLVEHEEMEDTEMLDVETQQVETQDVFMESPLSSPEPEPQPNIVHKSKRGRPNEPEDTLMDCDCGVTEDDDCGACQCEGTCGRWLHVWCMGFHSTQDKRLPAIFQCFACRLRNDPQIEILDSRNLTSEYISRFKYLSLFRRALKIVETHKPTNLTRFKQLLGTEAAVAGQTWKRLENEGFICKEIIETDGVALLETCNVNSKKSKSKQKSKKNIRRPKYISVTKAFKGQKYKDYFDPMKEGVILGLSKVKPSRHTKEPPVFKVPEVPRVKESQTQLESQVSPQPARKVTRSSSRTLDNTPKRKATEGDLVPISKRMKVSVGPGISLED</sequence>
<dbReference type="Proteomes" id="UP000054279">
    <property type="component" value="Unassembled WGS sequence"/>
</dbReference>
<dbReference type="Gene3D" id="3.30.40.10">
    <property type="entry name" value="Zinc/RING finger domain, C3HC4 (zinc finger)"/>
    <property type="match status" value="1"/>
</dbReference>
<evidence type="ECO:0008006" key="4">
    <source>
        <dbReference type="Google" id="ProtNLM"/>
    </source>
</evidence>
<dbReference type="InterPro" id="IPR011011">
    <property type="entry name" value="Znf_FYVE_PHD"/>
</dbReference>
<evidence type="ECO:0000313" key="3">
    <source>
        <dbReference type="Proteomes" id="UP000054279"/>
    </source>
</evidence>
<dbReference type="SUPFAM" id="SSF57903">
    <property type="entry name" value="FYVE/PHD zinc finger"/>
    <property type="match status" value="1"/>
</dbReference>
<dbReference type="HOGENOM" id="CLU_819325_0_0_1"/>
<dbReference type="OrthoDB" id="1928087at2759"/>
<feature type="compositionally biased region" description="Polar residues" evidence="1">
    <location>
        <begin position="283"/>
        <end position="293"/>
    </location>
</feature>
<proteinExistence type="predicted"/>
<protein>
    <recommendedName>
        <fullName evidence="4">Zinc finger PHD-type domain-containing protein</fullName>
    </recommendedName>
</protein>
<name>A0A0C9UML4_SPHS4</name>
<feature type="compositionally biased region" description="Acidic residues" evidence="1">
    <location>
        <begin position="15"/>
        <end position="26"/>
    </location>
</feature>
<gene>
    <name evidence="2" type="ORF">M422DRAFT_67539</name>
</gene>
<reference evidence="2 3" key="1">
    <citation type="submission" date="2014-06" db="EMBL/GenBank/DDBJ databases">
        <title>Evolutionary Origins and Diversification of the Mycorrhizal Mutualists.</title>
        <authorList>
            <consortium name="DOE Joint Genome Institute"/>
            <consortium name="Mycorrhizal Genomics Consortium"/>
            <person name="Kohler A."/>
            <person name="Kuo A."/>
            <person name="Nagy L.G."/>
            <person name="Floudas D."/>
            <person name="Copeland A."/>
            <person name="Barry K.W."/>
            <person name="Cichocki N."/>
            <person name="Veneault-Fourrey C."/>
            <person name="LaButti K."/>
            <person name="Lindquist E.A."/>
            <person name="Lipzen A."/>
            <person name="Lundell T."/>
            <person name="Morin E."/>
            <person name="Murat C."/>
            <person name="Riley R."/>
            <person name="Ohm R."/>
            <person name="Sun H."/>
            <person name="Tunlid A."/>
            <person name="Henrissat B."/>
            <person name="Grigoriev I.V."/>
            <person name="Hibbett D.S."/>
            <person name="Martin F."/>
        </authorList>
    </citation>
    <scope>NUCLEOTIDE SEQUENCE [LARGE SCALE GENOMIC DNA]</scope>
    <source>
        <strain evidence="2 3">SS14</strain>
    </source>
</reference>
<dbReference type="EMBL" id="KN837118">
    <property type="protein sequence ID" value="KIJ44263.1"/>
    <property type="molecule type" value="Genomic_DNA"/>
</dbReference>
<evidence type="ECO:0000313" key="2">
    <source>
        <dbReference type="EMBL" id="KIJ44263.1"/>
    </source>
</evidence>
<feature type="region of interest" description="Disordered" evidence="1">
    <location>
        <begin position="279"/>
        <end position="325"/>
    </location>
</feature>
<dbReference type="InterPro" id="IPR013083">
    <property type="entry name" value="Znf_RING/FYVE/PHD"/>
</dbReference>
<organism evidence="2 3">
    <name type="scientific">Sphaerobolus stellatus (strain SS14)</name>
    <dbReference type="NCBI Taxonomy" id="990650"/>
    <lineage>
        <taxon>Eukaryota</taxon>
        <taxon>Fungi</taxon>
        <taxon>Dikarya</taxon>
        <taxon>Basidiomycota</taxon>
        <taxon>Agaricomycotina</taxon>
        <taxon>Agaricomycetes</taxon>
        <taxon>Phallomycetidae</taxon>
        <taxon>Geastrales</taxon>
        <taxon>Sphaerobolaceae</taxon>
        <taxon>Sphaerobolus</taxon>
    </lineage>
</organism>
<dbReference type="AlphaFoldDB" id="A0A0C9UML4"/>